<sequence length="69" mass="7896">MSKPPATHVHAYYQHAEEAFRELPDAIGQLERLRDAFRKADEDFLAIEMKSMIARLEEIRTLLGEGPQG</sequence>
<evidence type="ECO:0000313" key="2">
    <source>
        <dbReference type="Proteomes" id="UP000479114"/>
    </source>
</evidence>
<proteinExistence type="predicted"/>
<name>A0A6C0P7N4_9BACL</name>
<gene>
    <name evidence="1" type="ORF">GZH47_29735</name>
</gene>
<evidence type="ECO:0000313" key="1">
    <source>
        <dbReference type="EMBL" id="QHW34564.1"/>
    </source>
</evidence>
<dbReference type="RefSeq" id="WP_162644716.1">
    <property type="nucleotide sequence ID" value="NZ_CP048286.1"/>
</dbReference>
<dbReference type="EMBL" id="CP048286">
    <property type="protein sequence ID" value="QHW34564.1"/>
    <property type="molecule type" value="Genomic_DNA"/>
</dbReference>
<protein>
    <submittedName>
        <fullName evidence="1">Uncharacterized protein</fullName>
    </submittedName>
</protein>
<keyword evidence="2" id="KW-1185">Reference proteome</keyword>
<organism evidence="1 2">
    <name type="scientific">Paenibacillus rhizovicinus</name>
    <dbReference type="NCBI Taxonomy" id="2704463"/>
    <lineage>
        <taxon>Bacteria</taxon>
        <taxon>Bacillati</taxon>
        <taxon>Bacillota</taxon>
        <taxon>Bacilli</taxon>
        <taxon>Bacillales</taxon>
        <taxon>Paenibacillaceae</taxon>
        <taxon>Paenibacillus</taxon>
    </lineage>
</organism>
<dbReference type="AlphaFoldDB" id="A0A6C0P7N4"/>
<reference evidence="1 2" key="1">
    <citation type="submission" date="2020-02" db="EMBL/GenBank/DDBJ databases">
        <title>Paenibacillus sp. nov., isolated from rhizosphere soil of tomato.</title>
        <authorList>
            <person name="Weon H.-Y."/>
            <person name="Lee S.A."/>
        </authorList>
    </citation>
    <scope>NUCLEOTIDE SEQUENCE [LARGE SCALE GENOMIC DNA]</scope>
    <source>
        <strain evidence="1 2">14171R-81</strain>
    </source>
</reference>
<dbReference type="Proteomes" id="UP000479114">
    <property type="component" value="Chromosome"/>
</dbReference>
<accession>A0A6C0P7N4</accession>
<dbReference type="KEGG" id="prz:GZH47_29735"/>